<dbReference type="eggNOG" id="COG0212">
    <property type="taxonomic scope" value="Bacteria"/>
</dbReference>
<evidence type="ECO:0000256" key="1">
    <source>
        <dbReference type="ARBA" id="ARBA00010638"/>
    </source>
</evidence>
<dbReference type="GO" id="GO:0046872">
    <property type="term" value="F:metal ion binding"/>
    <property type="evidence" value="ECO:0007669"/>
    <property type="project" value="UniProtKB-KW"/>
</dbReference>
<dbReference type="InterPro" id="IPR002698">
    <property type="entry name" value="FTHF_cligase"/>
</dbReference>
<feature type="binding site" evidence="4">
    <location>
        <position position="54"/>
    </location>
    <ligand>
        <name>substrate</name>
    </ligand>
</feature>
<dbReference type="GO" id="GO:0005524">
    <property type="term" value="F:ATP binding"/>
    <property type="evidence" value="ECO:0007669"/>
    <property type="project" value="UniProtKB-KW"/>
</dbReference>
<dbReference type="AlphaFoldDB" id="F9Y3K1"/>
<keyword evidence="3 4" id="KW-0067">ATP-binding</keyword>
<dbReference type="HOGENOM" id="CLU_066245_0_1_5"/>
<protein>
    <recommendedName>
        <fullName evidence="5">5-formyltetrahydrofolate cyclo-ligase</fullName>
        <ecNumber evidence="5">6.3.3.2</ecNumber>
    </recommendedName>
</protein>
<comment type="catalytic activity">
    <reaction evidence="5">
        <text>(6S)-5-formyl-5,6,7,8-tetrahydrofolate + ATP = (6R)-5,10-methenyltetrahydrofolate + ADP + phosphate</text>
        <dbReference type="Rhea" id="RHEA:10488"/>
        <dbReference type="ChEBI" id="CHEBI:30616"/>
        <dbReference type="ChEBI" id="CHEBI:43474"/>
        <dbReference type="ChEBI" id="CHEBI:57455"/>
        <dbReference type="ChEBI" id="CHEBI:57457"/>
        <dbReference type="ChEBI" id="CHEBI:456216"/>
        <dbReference type="EC" id="6.3.3.2"/>
    </reaction>
</comment>
<evidence type="ECO:0000256" key="2">
    <source>
        <dbReference type="ARBA" id="ARBA00022741"/>
    </source>
</evidence>
<reference evidence="6 7" key="1">
    <citation type="journal article" date="2011" name="J. Bacteriol.">
        <title>Complete genome sequence of the industrial strain Ketogulonicigenium vulgare WSH-001.</title>
        <authorList>
            <person name="Liu L."/>
            <person name="Li Y."/>
            <person name="Zhang J."/>
            <person name="Zhou Z."/>
            <person name="Liu J."/>
            <person name="Li X."/>
            <person name="Zhou J."/>
            <person name="Du G."/>
            <person name="Wang L."/>
            <person name="Chen J."/>
        </authorList>
    </citation>
    <scope>NUCLEOTIDE SEQUENCE [LARGE SCALE GENOMIC DNA]</scope>
    <source>
        <strain evidence="6 7">WSH-001</strain>
    </source>
</reference>
<sequence length="187" mass="20272">MTIDDEKIACRARAAARRALAHAAADDRASARLAQVLGEYAGQVISGYVAIRTEIDPMPALRIAAGQGSRICLPVIDAPATPLRFRAYTPGDALADGALNTLEPAHGDFLRPDVVVLPMLAFARDGRRLGYGGGYYDRTLQALRETGPVVAIGFAYQAQMDDDLPTDPYDQPLDLMVTDQQIIDFRR</sequence>
<keyword evidence="7" id="KW-1185">Reference proteome</keyword>
<dbReference type="GO" id="GO:0035999">
    <property type="term" value="P:tetrahydrofolate interconversion"/>
    <property type="evidence" value="ECO:0007669"/>
    <property type="project" value="TreeGrafter"/>
</dbReference>
<evidence type="ECO:0000313" key="6">
    <source>
        <dbReference type="EMBL" id="AEM41621.1"/>
    </source>
</evidence>
<comment type="similarity">
    <text evidence="1 5">Belongs to the 5-formyltetrahydrofolate cyclo-ligase family.</text>
</comment>
<dbReference type="GO" id="GO:0009396">
    <property type="term" value="P:folic acid-containing compound biosynthetic process"/>
    <property type="evidence" value="ECO:0007669"/>
    <property type="project" value="TreeGrafter"/>
</dbReference>
<evidence type="ECO:0000313" key="7">
    <source>
        <dbReference type="Proteomes" id="UP000000692"/>
    </source>
</evidence>
<feature type="binding site" evidence="4">
    <location>
        <begin position="128"/>
        <end position="136"/>
    </location>
    <ligand>
        <name>ATP</name>
        <dbReference type="ChEBI" id="CHEBI:30616"/>
    </ligand>
</feature>
<dbReference type="KEGG" id="kvl:KVU_1782"/>
<dbReference type="InterPro" id="IPR037171">
    <property type="entry name" value="NagB/RpiA_transferase-like"/>
</dbReference>
<dbReference type="PATRIC" id="fig|759362.5.peg.1843"/>
<dbReference type="Gene3D" id="3.40.50.10420">
    <property type="entry name" value="NagB/RpiA/CoA transferase-like"/>
    <property type="match status" value="1"/>
</dbReference>
<feature type="binding site" evidence="4">
    <location>
        <position position="49"/>
    </location>
    <ligand>
        <name>substrate</name>
    </ligand>
</feature>
<dbReference type="PANTHER" id="PTHR23407">
    <property type="entry name" value="ATPASE INHIBITOR/5-FORMYLTETRAHYDROFOLATE CYCLO-LIGASE"/>
    <property type="match status" value="1"/>
</dbReference>
<evidence type="ECO:0000256" key="4">
    <source>
        <dbReference type="PIRSR" id="PIRSR006806-1"/>
    </source>
</evidence>
<evidence type="ECO:0000256" key="3">
    <source>
        <dbReference type="ARBA" id="ARBA00022840"/>
    </source>
</evidence>
<keyword evidence="6" id="KW-0436">Ligase</keyword>
<keyword evidence="5" id="KW-0479">Metal-binding</keyword>
<dbReference type="PIRSF" id="PIRSF006806">
    <property type="entry name" value="FTHF_cligase"/>
    <property type="match status" value="1"/>
</dbReference>
<dbReference type="InterPro" id="IPR024185">
    <property type="entry name" value="FTHF_cligase-like_sf"/>
</dbReference>
<dbReference type="RefSeq" id="WP_013384984.1">
    <property type="nucleotide sequence ID" value="NC_017384.1"/>
</dbReference>
<dbReference type="EC" id="6.3.3.2" evidence="5"/>
<name>F9Y3K1_KETVW</name>
<accession>F9Y3K1</accession>
<dbReference type="Pfam" id="PF01812">
    <property type="entry name" value="5-FTHF_cyc-lig"/>
    <property type="match status" value="1"/>
</dbReference>
<dbReference type="GO" id="GO:0030272">
    <property type="term" value="F:5-formyltetrahydrofolate cyclo-ligase activity"/>
    <property type="evidence" value="ECO:0007669"/>
    <property type="project" value="UniProtKB-EC"/>
</dbReference>
<keyword evidence="5" id="KW-0460">Magnesium</keyword>
<dbReference type="PANTHER" id="PTHR23407:SF1">
    <property type="entry name" value="5-FORMYLTETRAHYDROFOLATE CYCLO-LIGASE"/>
    <property type="match status" value="1"/>
</dbReference>
<keyword evidence="2 4" id="KW-0547">Nucleotide-binding</keyword>
<gene>
    <name evidence="6" type="ordered locus">KVU_1782</name>
</gene>
<dbReference type="EMBL" id="CP002018">
    <property type="protein sequence ID" value="AEM41621.1"/>
    <property type="molecule type" value="Genomic_DNA"/>
</dbReference>
<dbReference type="Proteomes" id="UP000000692">
    <property type="component" value="Chromosome"/>
</dbReference>
<dbReference type="NCBIfam" id="TIGR02727">
    <property type="entry name" value="MTHFS_bact"/>
    <property type="match status" value="1"/>
</dbReference>
<dbReference type="SUPFAM" id="SSF100950">
    <property type="entry name" value="NagB/RpiA/CoA transferase-like"/>
    <property type="match status" value="1"/>
</dbReference>
<evidence type="ECO:0000256" key="5">
    <source>
        <dbReference type="RuleBase" id="RU361279"/>
    </source>
</evidence>
<organism evidence="6 7">
    <name type="scientific">Ketogulonicigenium vulgare (strain WSH-001)</name>
    <dbReference type="NCBI Taxonomy" id="759362"/>
    <lineage>
        <taxon>Bacteria</taxon>
        <taxon>Pseudomonadati</taxon>
        <taxon>Pseudomonadota</taxon>
        <taxon>Alphaproteobacteria</taxon>
        <taxon>Rhodobacterales</taxon>
        <taxon>Roseobacteraceae</taxon>
        <taxon>Ketogulonicigenium</taxon>
    </lineage>
</organism>
<proteinExistence type="inferred from homology"/>
<comment type="cofactor">
    <cofactor evidence="5">
        <name>Mg(2+)</name>
        <dbReference type="ChEBI" id="CHEBI:18420"/>
    </cofactor>
</comment>
<dbReference type="OrthoDB" id="9801938at2"/>